<reference evidence="2 3" key="1">
    <citation type="submission" date="2016-11" db="EMBL/GenBank/DDBJ databases">
        <title>The macronuclear genome of Stentor coeruleus: a giant cell with tiny introns.</title>
        <authorList>
            <person name="Slabodnick M."/>
            <person name="Ruby J.G."/>
            <person name="Reiff S.B."/>
            <person name="Swart E.C."/>
            <person name="Gosai S."/>
            <person name="Prabakaran S."/>
            <person name="Witkowska E."/>
            <person name="Larue G.E."/>
            <person name="Fisher S."/>
            <person name="Freeman R.M."/>
            <person name="Gunawardena J."/>
            <person name="Chu W."/>
            <person name="Stover N.A."/>
            <person name="Gregory B.D."/>
            <person name="Nowacki M."/>
            <person name="Derisi J."/>
            <person name="Roy S.W."/>
            <person name="Marshall W.F."/>
            <person name="Sood P."/>
        </authorList>
    </citation>
    <scope>NUCLEOTIDE SEQUENCE [LARGE SCALE GENOMIC DNA]</scope>
    <source>
        <strain evidence="2">WM001</strain>
    </source>
</reference>
<dbReference type="EMBL" id="MPUH01000096">
    <property type="protein sequence ID" value="OMJ90767.1"/>
    <property type="molecule type" value="Genomic_DNA"/>
</dbReference>
<proteinExistence type="predicted"/>
<accession>A0A1R2CP35</accession>
<evidence type="ECO:0000313" key="2">
    <source>
        <dbReference type="EMBL" id="OMJ90767.1"/>
    </source>
</evidence>
<feature type="region of interest" description="Disordered" evidence="1">
    <location>
        <begin position="111"/>
        <end position="133"/>
    </location>
</feature>
<gene>
    <name evidence="2" type="ORF">SteCoe_6847</name>
</gene>
<evidence type="ECO:0000256" key="1">
    <source>
        <dbReference type="SAM" id="MobiDB-lite"/>
    </source>
</evidence>
<dbReference type="Proteomes" id="UP000187209">
    <property type="component" value="Unassembled WGS sequence"/>
</dbReference>
<sequence>MIQVMGLPEVVKAEEILDVQKVASIIMQEREKRFSLTKELIFQKRKNAQLETFIEELEESLENPQEIKINEEKTDNKPKIGAYSAMIRKMKIKRYKLKLKKHRKQVEITREYKGRSRAAKSKLRVNGKFARKT</sequence>
<evidence type="ECO:0000313" key="3">
    <source>
        <dbReference type="Proteomes" id="UP000187209"/>
    </source>
</evidence>
<organism evidence="2 3">
    <name type="scientific">Stentor coeruleus</name>
    <dbReference type="NCBI Taxonomy" id="5963"/>
    <lineage>
        <taxon>Eukaryota</taxon>
        <taxon>Sar</taxon>
        <taxon>Alveolata</taxon>
        <taxon>Ciliophora</taxon>
        <taxon>Postciliodesmatophora</taxon>
        <taxon>Heterotrichea</taxon>
        <taxon>Heterotrichida</taxon>
        <taxon>Stentoridae</taxon>
        <taxon>Stentor</taxon>
    </lineage>
</organism>
<protein>
    <recommendedName>
        <fullName evidence="4">CCT domain-containing protein</fullName>
    </recommendedName>
</protein>
<evidence type="ECO:0008006" key="4">
    <source>
        <dbReference type="Google" id="ProtNLM"/>
    </source>
</evidence>
<keyword evidence="3" id="KW-1185">Reference proteome</keyword>
<feature type="compositionally biased region" description="Basic residues" evidence="1">
    <location>
        <begin position="115"/>
        <end position="133"/>
    </location>
</feature>
<comment type="caution">
    <text evidence="2">The sequence shown here is derived from an EMBL/GenBank/DDBJ whole genome shotgun (WGS) entry which is preliminary data.</text>
</comment>
<name>A0A1R2CP35_9CILI</name>
<dbReference type="AlphaFoldDB" id="A0A1R2CP35"/>